<feature type="transmembrane region" description="Helical" evidence="1">
    <location>
        <begin position="200"/>
        <end position="221"/>
    </location>
</feature>
<comment type="caution">
    <text evidence="2">The sequence shown here is derived from an EMBL/GenBank/DDBJ whole genome shotgun (WGS) entry which is preliminary data.</text>
</comment>
<evidence type="ECO:0000313" key="3">
    <source>
        <dbReference type="Proteomes" id="UP001595937"/>
    </source>
</evidence>
<dbReference type="EMBL" id="JBHSLN010000020">
    <property type="protein sequence ID" value="MFC5297179.1"/>
    <property type="molecule type" value="Genomic_DNA"/>
</dbReference>
<sequence>MSLDLDPLELLAVALTAVMLALPIAFPLAAAAIAAPRRLWNGAGLALGLGILFGVIAAIAGHFLHLHGTALVVSSLGHLLGLSLAVVASVVIVIRSDGSWVTALIGILACAVIGLGEPSQALPALFGLSQSVIVVGAGIVIEAVVIVVVVGALVAAAGRVRALQIGIAAAGAVAAVMIGISVTLHLLRGRIELEAGGVPIVTQLVVIVVVLVIGTVGGAVLERFSGRRGDVEAGGGQA</sequence>
<organism evidence="2 3">
    <name type="scientific">Brachybacterium tyrofermentans</name>
    <dbReference type="NCBI Taxonomy" id="47848"/>
    <lineage>
        <taxon>Bacteria</taxon>
        <taxon>Bacillati</taxon>
        <taxon>Actinomycetota</taxon>
        <taxon>Actinomycetes</taxon>
        <taxon>Micrococcales</taxon>
        <taxon>Dermabacteraceae</taxon>
        <taxon>Brachybacterium</taxon>
    </lineage>
</organism>
<dbReference type="GeneID" id="303297657"/>
<feature type="transmembrane region" description="Helical" evidence="1">
    <location>
        <begin position="70"/>
        <end position="93"/>
    </location>
</feature>
<keyword evidence="1" id="KW-0472">Membrane</keyword>
<protein>
    <submittedName>
        <fullName evidence="2">Uncharacterized protein</fullName>
    </submittedName>
</protein>
<dbReference type="RefSeq" id="WP_343924423.1">
    <property type="nucleotide sequence ID" value="NZ_BAAAIR010000038.1"/>
</dbReference>
<evidence type="ECO:0000313" key="2">
    <source>
        <dbReference type="EMBL" id="MFC5297179.1"/>
    </source>
</evidence>
<feature type="transmembrane region" description="Helical" evidence="1">
    <location>
        <begin position="128"/>
        <end position="155"/>
    </location>
</feature>
<keyword evidence="1" id="KW-0812">Transmembrane</keyword>
<feature type="transmembrane region" description="Helical" evidence="1">
    <location>
        <begin position="167"/>
        <end position="188"/>
    </location>
</feature>
<keyword evidence="1" id="KW-1133">Transmembrane helix</keyword>
<gene>
    <name evidence="2" type="ORF">ACFPK8_06615</name>
</gene>
<dbReference type="Proteomes" id="UP001595937">
    <property type="component" value="Unassembled WGS sequence"/>
</dbReference>
<feature type="transmembrane region" description="Helical" evidence="1">
    <location>
        <begin position="12"/>
        <end position="35"/>
    </location>
</feature>
<accession>A0ABW0FGI9</accession>
<feature type="transmembrane region" description="Helical" evidence="1">
    <location>
        <begin position="100"/>
        <end position="116"/>
    </location>
</feature>
<keyword evidence="3" id="KW-1185">Reference proteome</keyword>
<proteinExistence type="predicted"/>
<feature type="transmembrane region" description="Helical" evidence="1">
    <location>
        <begin position="42"/>
        <end position="64"/>
    </location>
</feature>
<name>A0ABW0FGI9_9MICO</name>
<reference evidence="3" key="1">
    <citation type="journal article" date="2019" name="Int. J. Syst. Evol. Microbiol.">
        <title>The Global Catalogue of Microorganisms (GCM) 10K type strain sequencing project: providing services to taxonomists for standard genome sequencing and annotation.</title>
        <authorList>
            <consortium name="The Broad Institute Genomics Platform"/>
            <consortium name="The Broad Institute Genome Sequencing Center for Infectious Disease"/>
            <person name="Wu L."/>
            <person name="Ma J."/>
        </authorList>
    </citation>
    <scope>NUCLEOTIDE SEQUENCE [LARGE SCALE GENOMIC DNA]</scope>
    <source>
        <strain evidence="3">CGMCC 1.16455</strain>
    </source>
</reference>
<evidence type="ECO:0000256" key="1">
    <source>
        <dbReference type="SAM" id="Phobius"/>
    </source>
</evidence>